<dbReference type="Proteomes" id="UP000295030">
    <property type="component" value="Unassembled WGS sequence"/>
</dbReference>
<keyword evidence="2" id="KW-0812">Transmembrane</keyword>
<name>A0A4R1HPS7_ANCAQ</name>
<keyword evidence="4" id="KW-1185">Reference proteome</keyword>
<keyword evidence="2" id="KW-0472">Membrane</keyword>
<feature type="transmembrane region" description="Helical" evidence="2">
    <location>
        <begin position="53"/>
        <end position="81"/>
    </location>
</feature>
<gene>
    <name evidence="3" type="ORF">EV667_3899</name>
</gene>
<feature type="transmembrane region" description="Helical" evidence="2">
    <location>
        <begin position="9"/>
        <end position="33"/>
    </location>
</feature>
<dbReference type="AlphaFoldDB" id="A0A4R1HPS7"/>
<keyword evidence="2" id="KW-1133">Transmembrane helix</keyword>
<protein>
    <submittedName>
        <fullName evidence="3">Uncharacterized protein</fullName>
    </submittedName>
</protein>
<feature type="region of interest" description="Disordered" evidence="1">
    <location>
        <begin position="276"/>
        <end position="298"/>
    </location>
</feature>
<evidence type="ECO:0000256" key="2">
    <source>
        <dbReference type="SAM" id="Phobius"/>
    </source>
</evidence>
<sequence length="298" mass="32394">MLPGDHDILAWVFGILALSLSIVFTLVTGFAFVRELTRLAAAEGMSFGGYIWSYSWAVLHGPAALCLAFLFTSTATGISLWRDVVAMQREMELRRAFGAGLWHGYAVNFLDRVTKSFADKGLPAPRFVIASPSFNVQARLDFADFLGQQLPAALQRNGFEMVSLYGQGDPSWFRQVFRVRPIGGGAPDERPVFFDLPSTFVAFEGAVQAVMVQRGTAITPERQVQLFQDMKCDFFAASVLWSTESGAPVTPIEMPNRDVAAFAHNLARLLVAEGAAGGGGGADPKAVPLCSQEPRPRL</sequence>
<organism evidence="3 4">
    <name type="scientific">Ancylobacter aquaticus</name>
    <dbReference type="NCBI Taxonomy" id="100"/>
    <lineage>
        <taxon>Bacteria</taxon>
        <taxon>Pseudomonadati</taxon>
        <taxon>Pseudomonadota</taxon>
        <taxon>Alphaproteobacteria</taxon>
        <taxon>Hyphomicrobiales</taxon>
        <taxon>Xanthobacteraceae</taxon>
        <taxon>Ancylobacter</taxon>
    </lineage>
</organism>
<evidence type="ECO:0000313" key="4">
    <source>
        <dbReference type="Proteomes" id="UP000295030"/>
    </source>
</evidence>
<accession>A0A4R1HPS7</accession>
<dbReference type="RefSeq" id="WP_131836994.1">
    <property type="nucleotide sequence ID" value="NZ_SMFY01000004.1"/>
</dbReference>
<evidence type="ECO:0000313" key="3">
    <source>
        <dbReference type="EMBL" id="TCK23221.1"/>
    </source>
</evidence>
<reference evidence="3 4" key="1">
    <citation type="submission" date="2019-03" db="EMBL/GenBank/DDBJ databases">
        <title>Genomic Encyclopedia of Type Strains, Phase IV (KMG-IV): sequencing the most valuable type-strain genomes for metagenomic binning, comparative biology and taxonomic classification.</title>
        <authorList>
            <person name="Goeker M."/>
        </authorList>
    </citation>
    <scope>NUCLEOTIDE SEQUENCE [LARGE SCALE GENOMIC DNA]</scope>
    <source>
        <strain evidence="3 4">DSM 101</strain>
    </source>
</reference>
<evidence type="ECO:0000256" key="1">
    <source>
        <dbReference type="SAM" id="MobiDB-lite"/>
    </source>
</evidence>
<comment type="caution">
    <text evidence="3">The sequence shown here is derived from an EMBL/GenBank/DDBJ whole genome shotgun (WGS) entry which is preliminary data.</text>
</comment>
<dbReference type="EMBL" id="SMFY01000004">
    <property type="protein sequence ID" value="TCK23221.1"/>
    <property type="molecule type" value="Genomic_DNA"/>
</dbReference>
<proteinExistence type="predicted"/>